<reference evidence="17 18" key="1">
    <citation type="submission" date="2017-10" db="EMBL/GenBank/DDBJ databases">
        <title>Sequencing the genomes of 1000 actinobacteria strains.</title>
        <authorList>
            <person name="Klenk H.-P."/>
        </authorList>
    </citation>
    <scope>NUCLEOTIDE SEQUENCE [LARGE SCALE GENOMIC DNA]</scope>
    <source>
        <strain evidence="17 18">DSM 21801</strain>
    </source>
</reference>
<evidence type="ECO:0000256" key="8">
    <source>
        <dbReference type="ARBA" id="ARBA00023125"/>
    </source>
</evidence>
<evidence type="ECO:0000313" key="17">
    <source>
        <dbReference type="EMBL" id="PFG19933.1"/>
    </source>
</evidence>
<feature type="domain" description="FPG-type" evidence="15">
    <location>
        <begin position="286"/>
        <end position="320"/>
    </location>
</feature>
<name>A0A2A9CZW2_9MICO</name>
<evidence type="ECO:0000256" key="13">
    <source>
        <dbReference type="PROSITE-ProRule" id="PRU00391"/>
    </source>
</evidence>
<dbReference type="SMART" id="SM01232">
    <property type="entry name" value="H2TH"/>
    <property type="match status" value="1"/>
</dbReference>
<evidence type="ECO:0000256" key="10">
    <source>
        <dbReference type="ARBA" id="ARBA00023239"/>
    </source>
</evidence>
<keyword evidence="3" id="KW-0479">Metal-binding</keyword>
<comment type="caution">
    <text evidence="17">The sequence shown here is derived from an EMBL/GenBank/DDBJ whole genome shotgun (WGS) entry which is preliminary data.</text>
</comment>
<dbReference type="InterPro" id="IPR000214">
    <property type="entry name" value="Znf_DNA_glyclase/AP_lyase"/>
</dbReference>
<keyword evidence="7" id="KW-0862">Zinc</keyword>
<dbReference type="SUPFAM" id="SSF81624">
    <property type="entry name" value="N-terminal domain of MutM-like DNA repair proteins"/>
    <property type="match status" value="1"/>
</dbReference>
<keyword evidence="5 13" id="KW-0863">Zinc-finger</keyword>
<keyword evidence="17" id="KW-0255">Endonuclease</keyword>
<keyword evidence="17" id="KW-0540">Nuclease</keyword>
<dbReference type="GO" id="GO:0006284">
    <property type="term" value="P:base-excision repair"/>
    <property type="evidence" value="ECO:0007669"/>
    <property type="project" value="InterPro"/>
</dbReference>
<dbReference type="PANTHER" id="PTHR42697:SF1">
    <property type="entry name" value="ENDONUCLEASE 8"/>
    <property type="match status" value="1"/>
</dbReference>
<keyword evidence="8" id="KW-0238">DNA-binding</keyword>
<evidence type="ECO:0000256" key="3">
    <source>
        <dbReference type="ARBA" id="ARBA00022723"/>
    </source>
</evidence>
<dbReference type="GO" id="GO:0003684">
    <property type="term" value="F:damaged DNA binding"/>
    <property type="evidence" value="ECO:0007669"/>
    <property type="project" value="InterPro"/>
</dbReference>
<feature type="domain" description="Formamidopyrimidine-DNA glycosylase catalytic" evidence="16">
    <location>
        <begin position="1"/>
        <end position="104"/>
    </location>
</feature>
<dbReference type="PROSITE" id="PS51068">
    <property type="entry name" value="FPG_CAT"/>
    <property type="match status" value="1"/>
</dbReference>
<dbReference type="SMART" id="SM00898">
    <property type="entry name" value="Fapy_DNA_glyco"/>
    <property type="match status" value="1"/>
</dbReference>
<dbReference type="GO" id="GO:0140078">
    <property type="term" value="F:class I DNA-(apurinic or apyrimidinic site) endonuclease activity"/>
    <property type="evidence" value="ECO:0007669"/>
    <property type="project" value="UniProtKB-EC"/>
</dbReference>
<sequence>MPEGHSIHRLAAAFRDGFAGQRLAVTSPQGRFADGAALLDGAVLSRTQAWGKHLFLGFEHGGDEHGGTAPGAAQDIRWLHVHLGLYGAWTFAGDSEFAGPHAIGAPRVRIAEEERALSEPAPSGTSGAILEGGADREWQVPEPRGQVRVRLVGEHGVADLTGPTRCEVLDDQARHAVVGRLGPDPLLPDADGAGEAAMVAAIRGSRTPVGVALMDQAVLAGVGNIYRAELLFRARLHPRRPGEGIAARTLRALWRDAVRLMADGVATGRIVTTDPADREVAEDSWYVYHRDGRPCLRCGTRVQVGDLASRRVYWCPRCQRMR</sequence>
<evidence type="ECO:0000256" key="12">
    <source>
        <dbReference type="ARBA" id="ARBA00023295"/>
    </source>
</evidence>
<dbReference type="EC" id="4.2.99.18" evidence="2"/>
<dbReference type="InterPro" id="IPR010979">
    <property type="entry name" value="Ribosomal_uS13-like_H2TH"/>
</dbReference>
<evidence type="ECO:0000256" key="5">
    <source>
        <dbReference type="ARBA" id="ARBA00022771"/>
    </source>
</evidence>
<dbReference type="PROSITE" id="PS51066">
    <property type="entry name" value="ZF_FPG_2"/>
    <property type="match status" value="1"/>
</dbReference>
<dbReference type="PANTHER" id="PTHR42697">
    <property type="entry name" value="ENDONUCLEASE 8"/>
    <property type="match status" value="1"/>
</dbReference>
<dbReference type="Gene3D" id="1.10.8.50">
    <property type="match status" value="1"/>
</dbReference>
<dbReference type="OrthoDB" id="9800855at2"/>
<dbReference type="SUPFAM" id="SSF46946">
    <property type="entry name" value="S13-like H2TH domain"/>
    <property type="match status" value="1"/>
</dbReference>
<dbReference type="SUPFAM" id="SSF57716">
    <property type="entry name" value="Glucocorticoid receptor-like (DNA-binding domain)"/>
    <property type="match status" value="1"/>
</dbReference>
<evidence type="ECO:0000256" key="4">
    <source>
        <dbReference type="ARBA" id="ARBA00022763"/>
    </source>
</evidence>
<dbReference type="AlphaFoldDB" id="A0A2A9CZW2"/>
<dbReference type="Pfam" id="PF06831">
    <property type="entry name" value="H2TH"/>
    <property type="match status" value="1"/>
</dbReference>
<evidence type="ECO:0000259" key="15">
    <source>
        <dbReference type="PROSITE" id="PS51066"/>
    </source>
</evidence>
<evidence type="ECO:0000256" key="6">
    <source>
        <dbReference type="ARBA" id="ARBA00022801"/>
    </source>
</evidence>
<protein>
    <recommendedName>
        <fullName evidence="2">DNA-(apurinic or apyrimidinic site) lyase</fullName>
        <ecNumber evidence="2">4.2.99.18</ecNumber>
    </recommendedName>
</protein>
<gene>
    <name evidence="17" type="ORF">ATL40_1512</name>
</gene>
<evidence type="ECO:0000259" key="16">
    <source>
        <dbReference type="PROSITE" id="PS51068"/>
    </source>
</evidence>
<dbReference type="CDD" id="cd08970">
    <property type="entry name" value="AcNei1_N"/>
    <property type="match status" value="1"/>
</dbReference>
<dbReference type="Proteomes" id="UP000224915">
    <property type="component" value="Unassembled WGS sequence"/>
</dbReference>
<proteinExistence type="inferred from homology"/>
<evidence type="ECO:0000313" key="18">
    <source>
        <dbReference type="Proteomes" id="UP000224915"/>
    </source>
</evidence>
<dbReference type="Gene3D" id="3.20.190.10">
    <property type="entry name" value="MutM-like, N-terminal"/>
    <property type="match status" value="1"/>
</dbReference>
<dbReference type="RefSeq" id="WP_098468983.1">
    <property type="nucleotide sequence ID" value="NZ_PDJD01000001.1"/>
</dbReference>
<keyword evidence="10" id="KW-0456">Lyase</keyword>
<accession>A0A2A9CZW2</accession>
<keyword evidence="12" id="KW-0326">Glycosidase</keyword>
<evidence type="ECO:0000256" key="2">
    <source>
        <dbReference type="ARBA" id="ARBA00012720"/>
    </source>
</evidence>
<keyword evidence="9" id="KW-0234">DNA repair</keyword>
<dbReference type="GO" id="GO:0008270">
    <property type="term" value="F:zinc ion binding"/>
    <property type="evidence" value="ECO:0007669"/>
    <property type="project" value="UniProtKB-KW"/>
</dbReference>
<keyword evidence="6" id="KW-0378">Hydrolase</keyword>
<dbReference type="InterPro" id="IPR015886">
    <property type="entry name" value="H2TH_FPG"/>
</dbReference>
<evidence type="ECO:0000256" key="9">
    <source>
        <dbReference type="ARBA" id="ARBA00023204"/>
    </source>
</evidence>
<feature type="region of interest" description="Disordered" evidence="14">
    <location>
        <begin position="116"/>
        <end position="137"/>
    </location>
</feature>
<evidence type="ECO:0000256" key="14">
    <source>
        <dbReference type="SAM" id="MobiDB-lite"/>
    </source>
</evidence>
<evidence type="ECO:0000256" key="11">
    <source>
        <dbReference type="ARBA" id="ARBA00023268"/>
    </source>
</evidence>
<evidence type="ECO:0000256" key="7">
    <source>
        <dbReference type="ARBA" id="ARBA00022833"/>
    </source>
</evidence>
<dbReference type="GO" id="GO:0000703">
    <property type="term" value="F:oxidized pyrimidine nucleobase lesion DNA N-glycosylase activity"/>
    <property type="evidence" value="ECO:0007669"/>
    <property type="project" value="TreeGrafter"/>
</dbReference>
<dbReference type="InterPro" id="IPR035937">
    <property type="entry name" value="FPG_N"/>
</dbReference>
<keyword evidence="4" id="KW-0227">DNA damage</keyword>
<organism evidence="17 18">
    <name type="scientific">Serinibacter salmoneus</name>
    <dbReference type="NCBI Taxonomy" id="556530"/>
    <lineage>
        <taxon>Bacteria</taxon>
        <taxon>Bacillati</taxon>
        <taxon>Actinomycetota</taxon>
        <taxon>Actinomycetes</taxon>
        <taxon>Micrococcales</taxon>
        <taxon>Beutenbergiaceae</taxon>
        <taxon>Serinibacter</taxon>
    </lineage>
</organism>
<keyword evidence="18" id="KW-1185">Reference proteome</keyword>
<dbReference type="EMBL" id="PDJD01000001">
    <property type="protein sequence ID" value="PFG19933.1"/>
    <property type="molecule type" value="Genomic_DNA"/>
</dbReference>
<dbReference type="InterPro" id="IPR012319">
    <property type="entry name" value="FPG_cat"/>
</dbReference>
<evidence type="ECO:0000256" key="1">
    <source>
        <dbReference type="ARBA" id="ARBA00009409"/>
    </source>
</evidence>
<comment type="similarity">
    <text evidence="1">Belongs to the FPG family.</text>
</comment>
<keyword evidence="11" id="KW-0511">Multifunctional enzyme</keyword>